<dbReference type="InterPro" id="IPR039420">
    <property type="entry name" value="WalR-like"/>
</dbReference>
<dbReference type="Pfam" id="PF00072">
    <property type="entry name" value="Response_reg"/>
    <property type="match status" value="1"/>
</dbReference>
<dbReference type="PANTHER" id="PTHR43214:SF24">
    <property type="entry name" value="TRANSCRIPTIONAL REGULATORY PROTEIN NARL-RELATED"/>
    <property type="match status" value="1"/>
</dbReference>
<dbReference type="EMBL" id="CAIE01000025">
    <property type="protein sequence ID" value="CCH18194.1"/>
    <property type="molecule type" value="Genomic_DNA"/>
</dbReference>
<dbReference type="InterPro" id="IPR011006">
    <property type="entry name" value="CheY-like_superfamily"/>
</dbReference>
<dbReference type="GO" id="GO:0006355">
    <property type="term" value="P:regulation of DNA-templated transcription"/>
    <property type="evidence" value="ECO:0007669"/>
    <property type="project" value="InterPro"/>
</dbReference>
<reference evidence="9" key="1">
    <citation type="journal article" date="2012" name="J. Bacteriol.">
        <title>Genome Sequence of Micromonospora lupini Lupac 08, Isolated from Root Nodules of Lupinus angustifolius.</title>
        <authorList>
            <person name="Alonso-Vega P."/>
            <person name="Normand P."/>
            <person name="Bacigalupe R."/>
            <person name="Pujic P."/>
            <person name="Lajus A."/>
            <person name="Vallenet D."/>
            <person name="Carro L."/>
            <person name="Coll P."/>
            <person name="Trujillo M.E."/>
        </authorList>
    </citation>
    <scope>NUCLEOTIDE SEQUENCE [LARGE SCALE GENOMIC DNA]</scope>
    <source>
        <strain evidence="9">Lupac 08</strain>
    </source>
</reference>
<dbReference type="eggNOG" id="COG2197">
    <property type="taxonomic scope" value="Bacteria"/>
</dbReference>
<feature type="domain" description="Response regulatory" evidence="7">
    <location>
        <begin position="5"/>
        <end position="120"/>
    </location>
</feature>
<evidence type="ECO:0000313" key="8">
    <source>
        <dbReference type="EMBL" id="CCH18194.1"/>
    </source>
</evidence>
<evidence type="ECO:0000256" key="5">
    <source>
        <dbReference type="PROSITE-ProRule" id="PRU00169"/>
    </source>
</evidence>
<dbReference type="PROSITE" id="PS50043">
    <property type="entry name" value="HTH_LUXR_2"/>
    <property type="match status" value="1"/>
</dbReference>
<dbReference type="PANTHER" id="PTHR43214">
    <property type="entry name" value="TWO-COMPONENT RESPONSE REGULATOR"/>
    <property type="match status" value="1"/>
</dbReference>
<dbReference type="CDD" id="cd06170">
    <property type="entry name" value="LuxR_C_like"/>
    <property type="match status" value="1"/>
</dbReference>
<gene>
    <name evidence="8" type="ORF">MILUP08_43099</name>
</gene>
<protein>
    <submittedName>
        <fullName evidence="8">Two component transcriptional regulator, LuxR family</fullName>
    </submittedName>
</protein>
<dbReference type="PRINTS" id="PR00038">
    <property type="entry name" value="HTHLUXR"/>
</dbReference>
<feature type="domain" description="HTH luxR-type" evidence="6">
    <location>
        <begin position="148"/>
        <end position="213"/>
    </location>
</feature>
<evidence type="ECO:0000256" key="4">
    <source>
        <dbReference type="ARBA" id="ARBA00023163"/>
    </source>
</evidence>
<dbReference type="InterPro" id="IPR016032">
    <property type="entry name" value="Sig_transdc_resp-reg_C-effctor"/>
</dbReference>
<keyword evidence="1 5" id="KW-0597">Phosphoprotein</keyword>
<dbReference type="Proteomes" id="UP000003448">
    <property type="component" value="Unassembled WGS sequence"/>
</dbReference>
<dbReference type="SUPFAM" id="SSF52172">
    <property type="entry name" value="CheY-like"/>
    <property type="match status" value="1"/>
</dbReference>
<sequence>MLMLRVVLADDQDLFRAGFATILGAEPDIEVVAEAADGANAVRAALEHRPDVVLMDMRMPILDGVAATRQVCARTPSRVLALTMFDTDDYLYAALRAGASGFLLKDAPRADLVNAVRVVAAGDALLAPGVTARVIGELHRRGHPDPARAAAVTALTARETDVLRLIAAGLSNAEIAAHHHLSEHTVKTHVGNLLAKLNLRDRAQVVMVAYESGLVIPGQ</sequence>
<keyword evidence="4" id="KW-0804">Transcription</keyword>
<evidence type="ECO:0000259" key="7">
    <source>
        <dbReference type="PROSITE" id="PS50110"/>
    </source>
</evidence>
<evidence type="ECO:0000256" key="1">
    <source>
        <dbReference type="ARBA" id="ARBA00022553"/>
    </source>
</evidence>
<dbReference type="SUPFAM" id="SSF46894">
    <property type="entry name" value="C-terminal effector domain of the bipartite response regulators"/>
    <property type="match status" value="1"/>
</dbReference>
<dbReference type="GO" id="GO:0000160">
    <property type="term" value="P:phosphorelay signal transduction system"/>
    <property type="evidence" value="ECO:0007669"/>
    <property type="project" value="InterPro"/>
</dbReference>
<organism evidence="8 9">
    <name type="scientific">Micromonospora lupini str. Lupac 08</name>
    <dbReference type="NCBI Taxonomy" id="1150864"/>
    <lineage>
        <taxon>Bacteria</taxon>
        <taxon>Bacillati</taxon>
        <taxon>Actinomycetota</taxon>
        <taxon>Actinomycetes</taxon>
        <taxon>Micromonosporales</taxon>
        <taxon>Micromonosporaceae</taxon>
        <taxon>Micromonospora</taxon>
    </lineage>
</organism>
<evidence type="ECO:0000259" key="6">
    <source>
        <dbReference type="PROSITE" id="PS50043"/>
    </source>
</evidence>
<dbReference type="InterPro" id="IPR000792">
    <property type="entry name" value="Tscrpt_reg_LuxR_C"/>
</dbReference>
<dbReference type="GO" id="GO:0003677">
    <property type="term" value="F:DNA binding"/>
    <property type="evidence" value="ECO:0007669"/>
    <property type="project" value="UniProtKB-KW"/>
</dbReference>
<feature type="modified residue" description="4-aspartylphosphate" evidence="5">
    <location>
        <position position="56"/>
    </location>
</feature>
<dbReference type="InterPro" id="IPR058245">
    <property type="entry name" value="NreC/VraR/RcsB-like_REC"/>
</dbReference>
<dbReference type="CDD" id="cd17535">
    <property type="entry name" value="REC_NarL-like"/>
    <property type="match status" value="1"/>
</dbReference>
<comment type="caution">
    <text evidence="8">The sequence shown here is derived from an EMBL/GenBank/DDBJ whole genome shotgun (WGS) entry which is preliminary data.</text>
</comment>
<name>I0L2Z7_9ACTN</name>
<dbReference type="Gene3D" id="3.40.50.2300">
    <property type="match status" value="1"/>
</dbReference>
<dbReference type="SMART" id="SM00421">
    <property type="entry name" value="HTH_LUXR"/>
    <property type="match status" value="1"/>
</dbReference>
<keyword evidence="3" id="KW-0238">DNA-binding</keyword>
<accession>I0L2Z7</accession>
<evidence type="ECO:0000256" key="2">
    <source>
        <dbReference type="ARBA" id="ARBA00023015"/>
    </source>
</evidence>
<dbReference type="SMART" id="SM00448">
    <property type="entry name" value="REC"/>
    <property type="match status" value="1"/>
</dbReference>
<dbReference type="Pfam" id="PF00196">
    <property type="entry name" value="GerE"/>
    <property type="match status" value="1"/>
</dbReference>
<dbReference type="AlphaFoldDB" id="I0L2Z7"/>
<keyword evidence="2" id="KW-0805">Transcription regulation</keyword>
<dbReference type="PROSITE" id="PS50110">
    <property type="entry name" value="RESPONSE_REGULATORY"/>
    <property type="match status" value="1"/>
</dbReference>
<dbReference type="InterPro" id="IPR001789">
    <property type="entry name" value="Sig_transdc_resp-reg_receiver"/>
</dbReference>
<evidence type="ECO:0000313" key="9">
    <source>
        <dbReference type="Proteomes" id="UP000003448"/>
    </source>
</evidence>
<keyword evidence="9" id="KW-1185">Reference proteome</keyword>
<evidence type="ECO:0000256" key="3">
    <source>
        <dbReference type="ARBA" id="ARBA00023125"/>
    </source>
</evidence>
<dbReference type="STRING" id="1150864.MILUP08_43099"/>
<proteinExistence type="predicted"/>